<name>A0A4Z0R3E8_9FIRM</name>
<organism evidence="4 5">
    <name type="scientific">Desulfosporosinus fructosivorans</name>
    <dbReference type="NCBI Taxonomy" id="2018669"/>
    <lineage>
        <taxon>Bacteria</taxon>
        <taxon>Bacillati</taxon>
        <taxon>Bacillota</taxon>
        <taxon>Clostridia</taxon>
        <taxon>Eubacteriales</taxon>
        <taxon>Desulfitobacteriaceae</taxon>
        <taxon>Desulfosporosinus</taxon>
    </lineage>
</organism>
<evidence type="ECO:0000313" key="4">
    <source>
        <dbReference type="EMBL" id="TGE37310.1"/>
    </source>
</evidence>
<comment type="subcellular location">
    <subcellularLocation>
        <location evidence="2">Gas vesicle</location>
    </subcellularLocation>
</comment>
<accession>A0A4Z0R3E8</accession>
<dbReference type="GO" id="GO:0031411">
    <property type="term" value="C:gas vesicle"/>
    <property type="evidence" value="ECO:0007669"/>
    <property type="project" value="UniProtKB-SubCell"/>
</dbReference>
<dbReference type="PANTHER" id="PTHR40137:SF2">
    <property type="entry name" value="PROTEIN GVPK 1"/>
    <property type="match status" value="1"/>
</dbReference>
<dbReference type="GO" id="GO:0031412">
    <property type="term" value="P:gas vesicle organization"/>
    <property type="evidence" value="ECO:0007669"/>
    <property type="project" value="InterPro"/>
</dbReference>
<dbReference type="OrthoDB" id="1448580at2"/>
<dbReference type="AlphaFoldDB" id="A0A4Z0R3E8"/>
<comment type="caution">
    <text evidence="4">The sequence shown here is derived from an EMBL/GenBank/DDBJ whole genome shotgun (WGS) entry which is preliminary data.</text>
</comment>
<evidence type="ECO:0000313" key="5">
    <source>
        <dbReference type="Proteomes" id="UP000298460"/>
    </source>
</evidence>
<proteinExistence type="inferred from homology"/>
<protein>
    <submittedName>
        <fullName evidence="4">Gas vesicle protein K</fullName>
    </submittedName>
</protein>
<evidence type="ECO:0000256" key="2">
    <source>
        <dbReference type="ARBA" id="ARBA00035108"/>
    </source>
</evidence>
<dbReference type="RefSeq" id="WP_135548358.1">
    <property type="nucleotide sequence ID" value="NZ_SPQQ01000005.1"/>
</dbReference>
<comment type="similarity">
    <text evidence="3">Belongs to the gas vesicle GvpK family.</text>
</comment>
<reference evidence="4 5" key="1">
    <citation type="submission" date="2019-03" db="EMBL/GenBank/DDBJ databases">
        <title>Draft Genome Sequence of Desulfosporosinus fructosivorans Strain 63.6F, Isolated from Marine Sediment in the Baltic Sea.</title>
        <authorList>
            <person name="Hausmann B."/>
            <person name="Vandieken V."/>
            <person name="Pjevac P."/>
            <person name="Schreck K."/>
            <person name="Herbold C.W."/>
            <person name="Loy A."/>
        </authorList>
    </citation>
    <scope>NUCLEOTIDE SEQUENCE [LARGE SCALE GENOMIC DNA]</scope>
    <source>
        <strain evidence="4 5">63.6F</strain>
    </source>
</reference>
<dbReference type="PANTHER" id="PTHR40137">
    <property type="entry name" value="PROTEIN GVPK 1"/>
    <property type="match status" value="1"/>
</dbReference>
<keyword evidence="5" id="KW-1185">Reference proteome</keyword>
<gene>
    <name evidence="4" type="ORF">E4K67_15825</name>
</gene>
<keyword evidence="1" id="KW-0304">Gas vesicle</keyword>
<evidence type="ECO:0000256" key="1">
    <source>
        <dbReference type="ARBA" id="ARBA00022987"/>
    </source>
</evidence>
<dbReference type="Proteomes" id="UP000298460">
    <property type="component" value="Unassembled WGS sequence"/>
</dbReference>
<sequence length="104" mass="11778">MAIDINEDNLKHGLLGLVMALVEIIRDSLKHQARERMKSGILADKEMERLGRALMELDIAIEEIKEEQGITESVKGVRDGLDEIVDSVVDRLLNPERWAEEADQ</sequence>
<dbReference type="EMBL" id="SPQQ01000005">
    <property type="protein sequence ID" value="TGE37310.1"/>
    <property type="molecule type" value="Genomic_DNA"/>
</dbReference>
<dbReference type="Pfam" id="PF05121">
    <property type="entry name" value="GvpK"/>
    <property type="match status" value="1"/>
</dbReference>
<dbReference type="InterPro" id="IPR007805">
    <property type="entry name" value="GvpK"/>
</dbReference>
<evidence type="ECO:0000256" key="3">
    <source>
        <dbReference type="ARBA" id="ARBA00035659"/>
    </source>
</evidence>